<evidence type="ECO:0000256" key="1">
    <source>
        <dbReference type="SAM" id="MobiDB-lite"/>
    </source>
</evidence>
<comment type="caution">
    <text evidence="2">The sequence shown here is derived from an EMBL/GenBank/DDBJ whole genome shotgun (WGS) entry which is preliminary data.</text>
</comment>
<dbReference type="AlphaFoldDB" id="A0A9P7G5E0"/>
<proteinExistence type="predicted"/>
<gene>
    <name evidence="2" type="ORF">DXG03_000979</name>
</gene>
<evidence type="ECO:0000313" key="2">
    <source>
        <dbReference type="EMBL" id="KAG5643401.1"/>
    </source>
</evidence>
<organism evidence="2 3">
    <name type="scientific">Asterophora parasitica</name>
    <dbReference type="NCBI Taxonomy" id="117018"/>
    <lineage>
        <taxon>Eukaryota</taxon>
        <taxon>Fungi</taxon>
        <taxon>Dikarya</taxon>
        <taxon>Basidiomycota</taxon>
        <taxon>Agaricomycotina</taxon>
        <taxon>Agaricomycetes</taxon>
        <taxon>Agaricomycetidae</taxon>
        <taxon>Agaricales</taxon>
        <taxon>Tricholomatineae</taxon>
        <taxon>Lyophyllaceae</taxon>
        <taxon>Asterophora</taxon>
    </lineage>
</organism>
<protein>
    <recommendedName>
        <fullName evidence="4">G domain-containing protein</fullName>
    </recommendedName>
</protein>
<dbReference type="Gene3D" id="3.40.50.300">
    <property type="entry name" value="P-loop containing nucleotide triphosphate hydrolases"/>
    <property type="match status" value="1"/>
</dbReference>
<dbReference type="SUPFAM" id="SSF52540">
    <property type="entry name" value="P-loop containing nucleoside triphosphate hydrolases"/>
    <property type="match status" value="1"/>
</dbReference>
<reference evidence="2" key="1">
    <citation type="submission" date="2020-07" db="EMBL/GenBank/DDBJ databases">
        <authorList>
            <person name="Nieuwenhuis M."/>
            <person name="Van De Peppel L.J.J."/>
        </authorList>
    </citation>
    <scope>NUCLEOTIDE SEQUENCE</scope>
    <source>
        <strain evidence="2">AP01</strain>
        <tissue evidence="2">Mycelium</tissue>
    </source>
</reference>
<dbReference type="OrthoDB" id="59699at2759"/>
<dbReference type="EMBL" id="JABCKV010000115">
    <property type="protein sequence ID" value="KAG5643401.1"/>
    <property type="molecule type" value="Genomic_DNA"/>
</dbReference>
<feature type="region of interest" description="Disordered" evidence="1">
    <location>
        <begin position="1"/>
        <end position="24"/>
    </location>
</feature>
<name>A0A9P7G5E0_9AGAR</name>
<accession>A0A9P7G5E0</accession>
<evidence type="ECO:0000313" key="3">
    <source>
        <dbReference type="Proteomes" id="UP000775547"/>
    </source>
</evidence>
<keyword evidence="3" id="KW-1185">Reference proteome</keyword>
<evidence type="ECO:0008006" key="4">
    <source>
        <dbReference type="Google" id="ProtNLM"/>
    </source>
</evidence>
<reference evidence="2" key="2">
    <citation type="submission" date="2021-10" db="EMBL/GenBank/DDBJ databases">
        <title>Phylogenomics reveals ancestral predisposition of the termite-cultivated fungus Termitomyces towards a domesticated lifestyle.</title>
        <authorList>
            <person name="Auxier B."/>
            <person name="Grum-Grzhimaylo A."/>
            <person name="Cardenas M.E."/>
            <person name="Lodge J.D."/>
            <person name="Laessoe T."/>
            <person name="Pedersen O."/>
            <person name="Smith M.E."/>
            <person name="Kuyper T.W."/>
            <person name="Franco-Molano E.A."/>
            <person name="Baroni T.J."/>
            <person name="Aanen D.K."/>
        </authorList>
    </citation>
    <scope>NUCLEOTIDE SEQUENCE</scope>
    <source>
        <strain evidence="2">AP01</strain>
        <tissue evidence="2">Mycelium</tissue>
    </source>
</reference>
<feature type="compositionally biased region" description="Low complexity" evidence="1">
    <location>
        <begin position="1"/>
        <end position="22"/>
    </location>
</feature>
<dbReference type="Proteomes" id="UP000775547">
    <property type="component" value="Unassembled WGS sequence"/>
</dbReference>
<sequence length="256" mass="28688">MSELDTSNSFATATPAASPTLSGVTAEEVRSGGFRVLIIGRANSGKTTILQKVCNTKDEPEIFDSHGNEIVQNDILDPTAKRGIHNIDHRISFKSNPGFIFHDSRGFESGSADEVTTVKDFIAHRIQQEEWRDNLHAIWYQIDILFVQNSSAHVRDRYCLPMDNARPITRAEEIFFNEIGTGRVPVILIFTKFDGFVKTRFADALQQAGSDWSQAPAMAQKQAISDFNKLRPELAIYKSKYPPKAYVCLQGRDPHS</sequence>
<dbReference type="InterPro" id="IPR027417">
    <property type="entry name" value="P-loop_NTPase"/>
</dbReference>